<dbReference type="GO" id="GO:0005524">
    <property type="term" value="F:ATP binding"/>
    <property type="evidence" value="ECO:0007669"/>
    <property type="project" value="UniProtKB-KW"/>
</dbReference>
<evidence type="ECO:0000256" key="5">
    <source>
        <dbReference type="ARBA" id="ARBA00022741"/>
    </source>
</evidence>
<name>A0A9X3HFY4_9FIRM</name>
<evidence type="ECO:0000256" key="1">
    <source>
        <dbReference type="ARBA" id="ARBA00004202"/>
    </source>
</evidence>
<dbReference type="AlphaFoldDB" id="A0A9X3HFY4"/>
<dbReference type="Gene3D" id="3.40.50.300">
    <property type="entry name" value="P-loop containing nucleotide triphosphate hydrolases"/>
    <property type="match status" value="1"/>
</dbReference>
<keyword evidence="6 9" id="KW-0067">ATP-binding</keyword>
<dbReference type="InterPro" id="IPR017871">
    <property type="entry name" value="ABC_transporter-like_CS"/>
</dbReference>
<dbReference type="InterPro" id="IPR050388">
    <property type="entry name" value="ABC_Ni/Peptide_Import"/>
</dbReference>
<dbReference type="EMBL" id="JANDZV010000006">
    <property type="protein sequence ID" value="MCZ7408088.1"/>
    <property type="molecule type" value="Genomic_DNA"/>
</dbReference>
<evidence type="ECO:0000256" key="6">
    <source>
        <dbReference type="ARBA" id="ARBA00022840"/>
    </source>
</evidence>
<keyword evidence="5" id="KW-0547">Nucleotide-binding</keyword>
<evidence type="ECO:0000256" key="4">
    <source>
        <dbReference type="ARBA" id="ARBA00022475"/>
    </source>
</evidence>
<dbReference type="PANTHER" id="PTHR43297:SF2">
    <property type="entry name" value="DIPEPTIDE TRANSPORT ATP-BINDING PROTEIN DPPD"/>
    <property type="match status" value="1"/>
</dbReference>
<sequence length="250" mass="28234">MIEVTNLKIEASGKVLVDEISFKLSENESLGIIGSSGSGKTLTSLSLMGLLDKEIYKISGSIKLFGEEIIGISEKEMAKKRLSEISFVYQNPFNTFSPVEKIKNQFDRIYKIKKLKKDNEKIRRLLEEVSLNESHLEKFPYELSGGELQRLVIVTALLLNPKVLICDEPTTALDVEVGEKIIELLNTIRKKEKLSLIFVTHDLSIIGNITERLIIMNNGKIVESGKTEEILRSPKDEYTKKLLSYSRLGD</sequence>
<organism evidence="9 10">
    <name type="scientific">Parvimonas micra</name>
    <dbReference type="NCBI Taxonomy" id="33033"/>
    <lineage>
        <taxon>Bacteria</taxon>
        <taxon>Bacillati</taxon>
        <taxon>Bacillota</taxon>
        <taxon>Tissierellia</taxon>
        <taxon>Tissierellales</taxon>
        <taxon>Peptoniphilaceae</taxon>
        <taxon>Parvimonas</taxon>
    </lineage>
</organism>
<evidence type="ECO:0000259" key="8">
    <source>
        <dbReference type="PROSITE" id="PS50893"/>
    </source>
</evidence>
<keyword evidence="3" id="KW-0813">Transport</keyword>
<dbReference type="PROSITE" id="PS50893">
    <property type="entry name" value="ABC_TRANSPORTER_2"/>
    <property type="match status" value="1"/>
</dbReference>
<dbReference type="RefSeq" id="WP_269721136.1">
    <property type="nucleotide sequence ID" value="NZ_CP101408.1"/>
</dbReference>
<dbReference type="InterPro" id="IPR003439">
    <property type="entry name" value="ABC_transporter-like_ATP-bd"/>
</dbReference>
<comment type="subcellular location">
    <subcellularLocation>
        <location evidence="1">Cell membrane</location>
        <topology evidence="1">Peripheral membrane protein</topology>
    </subcellularLocation>
</comment>
<evidence type="ECO:0000313" key="10">
    <source>
        <dbReference type="Proteomes" id="UP001141458"/>
    </source>
</evidence>
<dbReference type="CDD" id="cd03257">
    <property type="entry name" value="ABC_NikE_OppD_transporters"/>
    <property type="match status" value="1"/>
</dbReference>
<comment type="caution">
    <text evidence="9">The sequence shown here is derived from an EMBL/GenBank/DDBJ whole genome shotgun (WGS) entry which is preliminary data.</text>
</comment>
<accession>A0A9X3HFY4</accession>
<reference evidence="9" key="1">
    <citation type="submission" date="2022-07" db="EMBL/GenBank/DDBJ databases">
        <title>Parvimonas micra travels from the subgingival sulcus of the human oral cavity to the colorectal adenocarcinoma.</title>
        <authorList>
            <person name="Conde-Perez K."/>
            <person name="Buetas E."/>
            <person name="Aja-Macaya P."/>
            <person name="Martin-De Arribas E."/>
            <person name="Iglesias-Corras I."/>
            <person name="Trigo-Tasende N."/>
            <person name="Nasser-Ali M."/>
            <person name="Estevez L.S."/>
            <person name="Rumbo-Feal S."/>
            <person name="Otero-Alen B."/>
            <person name="Noguera J.F."/>
            <person name="Concha A."/>
            <person name="Pardinas-Lopez S."/>
            <person name="Carda-Dieguez M."/>
            <person name="Gomez-Randulfe I."/>
            <person name="Martinez-Lago N."/>
            <person name="Ladra S."/>
            <person name="Aparicio L.A."/>
            <person name="Bou G."/>
            <person name="Mira A."/>
            <person name="Vallejo J.A."/>
            <person name="Poza M."/>
        </authorList>
    </citation>
    <scope>NUCLEOTIDE SEQUENCE</scope>
    <source>
        <strain evidence="9">PM79KC-AC-4</strain>
    </source>
</reference>
<dbReference type="PROSITE" id="PS00211">
    <property type="entry name" value="ABC_TRANSPORTER_1"/>
    <property type="match status" value="1"/>
</dbReference>
<dbReference type="SMART" id="SM00382">
    <property type="entry name" value="AAA"/>
    <property type="match status" value="1"/>
</dbReference>
<proteinExistence type="inferred from homology"/>
<keyword evidence="7" id="KW-0472">Membrane</keyword>
<evidence type="ECO:0000256" key="3">
    <source>
        <dbReference type="ARBA" id="ARBA00022448"/>
    </source>
</evidence>
<keyword evidence="4" id="KW-1003">Cell membrane</keyword>
<protein>
    <submittedName>
        <fullName evidence="9">ABC transporter ATP-binding protein</fullName>
    </submittedName>
</protein>
<dbReference type="Proteomes" id="UP001141458">
    <property type="component" value="Unassembled WGS sequence"/>
</dbReference>
<evidence type="ECO:0000256" key="7">
    <source>
        <dbReference type="ARBA" id="ARBA00023136"/>
    </source>
</evidence>
<dbReference type="PANTHER" id="PTHR43297">
    <property type="entry name" value="OLIGOPEPTIDE TRANSPORT ATP-BINDING PROTEIN APPD"/>
    <property type="match status" value="1"/>
</dbReference>
<dbReference type="Pfam" id="PF00005">
    <property type="entry name" value="ABC_tran"/>
    <property type="match status" value="1"/>
</dbReference>
<dbReference type="SUPFAM" id="SSF52540">
    <property type="entry name" value="P-loop containing nucleoside triphosphate hydrolases"/>
    <property type="match status" value="1"/>
</dbReference>
<gene>
    <name evidence="9" type="ORF">NND69_06970</name>
</gene>
<evidence type="ECO:0000313" key="9">
    <source>
        <dbReference type="EMBL" id="MCZ7408088.1"/>
    </source>
</evidence>
<dbReference type="GO" id="GO:0005886">
    <property type="term" value="C:plasma membrane"/>
    <property type="evidence" value="ECO:0007669"/>
    <property type="project" value="UniProtKB-SubCell"/>
</dbReference>
<feature type="domain" description="ABC transporter" evidence="8">
    <location>
        <begin position="2"/>
        <end position="243"/>
    </location>
</feature>
<dbReference type="GO" id="GO:0016887">
    <property type="term" value="F:ATP hydrolysis activity"/>
    <property type="evidence" value="ECO:0007669"/>
    <property type="project" value="InterPro"/>
</dbReference>
<comment type="similarity">
    <text evidence="2">Belongs to the ABC transporter superfamily.</text>
</comment>
<dbReference type="InterPro" id="IPR003593">
    <property type="entry name" value="AAA+_ATPase"/>
</dbReference>
<dbReference type="InterPro" id="IPR027417">
    <property type="entry name" value="P-loop_NTPase"/>
</dbReference>
<evidence type="ECO:0000256" key="2">
    <source>
        <dbReference type="ARBA" id="ARBA00005417"/>
    </source>
</evidence>